<protein>
    <submittedName>
        <fullName evidence="7">Lipopolysaccharide biosynthesis protein</fullName>
    </submittedName>
</protein>
<feature type="transmembrane region" description="Helical" evidence="6">
    <location>
        <begin position="407"/>
        <end position="426"/>
    </location>
</feature>
<evidence type="ECO:0000313" key="8">
    <source>
        <dbReference type="Proteomes" id="UP000657177"/>
    </source>
</evidence>
<dbReference type="EMBL" id="JAAKDE010000022">
    <property type="protein sequence ID" value="MBA2133792.1"/>
    <property type="molecule type" value="Genomic_DNA"/>
</dbReference>
<comment type="subcellular location">
    <subcellularLocation>
        <location evidence="1">Cell membrane</location>
        <topology evidence="1">Multi-pass membrane protein</topology>
    </subcellularLocation>
</comment>
<feature type="transmembrane region" description="Helical" evidence="6">
    <location>
        <begin position="288"/>
        <end position="312"/>
    </location>
</feature>
<evidence type="ECO:0000256" key="3">
    <source>
        <dbReference type="ARBA" id="ARBA00022692"/>
    </source>
</evidence>
<feature type="transmembrane region" description="Helical" evidence="6">
    <location>
        <begin position="53"/>
        <end position="71"/>
    </location>
</feature>
<feature type="transmembrane region" description="Helical" evidence="6">
    <location>
        <begin position="324"/>
        <end position="347"/>
    </location>
</feature>
<evidence type="ECO:0000256" key="2">
    <source>
        <dbReference type="ARBA" id="ARBA00022475"/>
    </source>
</evidence>
<dbReference type="Pfam" id="PF01943">
    <property type="entry name" value="Polysacc_synt"/>
    <property type="match status" value="1"/>
</dbReference>
<dbReference type="GO" id="GO:0005886">
    <property type="term" value="C:plasma membrane"/>
    <property type="evidence" value="ECO:0007669"/>
    <property type="project" value="UniProtKB-SubCell"/>
</dbReference>
<evidence type="ECO:0000256" key="4">
    <source>
        <dbReference type="ARBA" id="ARBA00022989"/>
    </source>
</evidence>
<feature type="transmembrane region" description="Helical" evidence="6">
    <location>
        <begin position="432"/>
        <end position="449"/>
    </location>
</feature>
<evidence type="ECO:0000313" key="7">
    <source>
        <dbReference type="EMBL" id="MBA2133792.1"/>
    </source>
</evidence>
<evidence type="ECO:0000256" key="6">
    <source>
        <dbReference type="SAM" id="Phobius"/>
    </source>
</evidence>
<feature type="transmembrane region" description="Helical" evidence="6">
    <location>
        <begin position="170"/>
        <end position="189"/>
    </location>
</feature>
<evidence type="ECO:0000256" key="5">
    <source>
        <dbReference type="ARBA" id="ARBA00023136"/>
    </source>
</evidence>
<keyword evidence="4 6" id="KW-1133">Transmembrane helix</keyword>
<accession>A0A8J6I3Y4</accession>
<gene>
    <name evidence="7" type="ORF">G5B42_09635</name>
</gene>
<dbReference type="AlphaFoldDB" id="A0A8J6I3Y4"/>
<feature type="transmembrane region" description="Helical" evidence="6">
    <location>
        <begin position="12"/>
        <end position="33"/>
    </location>
</feature>
<dbReference type="InterPro" id="IPR050833">
    <property type="entry name" value="Poly_Biosynth_Transport"/>
</dbReference>
<proteinExistence type="predicted"/>
<sequence length="469" mass="52837">MNRSDRVIKTTIIYFIGNFASKLLGFVLLPLYTAYLTSADYGTVDILMSTLPLIAPIFTMQVTESVFRFLMTDNNDEDRKKTITNSLGIFAAGVFIFVILYLPFLYKTNFKYGGLFLAYFIVTYMGIFLQQVLRGLQRTIEYAVTGVISTIVHATSNIFLIVKVGMGGEALLISSIAGSSVITIFMVFRTRIWNYIDVRRLSRIEISRQLKFGIPLIPNQIAWWVIGLLGKYILVYYHGVADNGVLAVANKFPNIIAIVNAIFLKAWTENVIQEYNSDDRDEYFSSGLTIFTVFTISVTAFLLPVIKIYNILTITGDFISAWKFVPLLLMGSSFNSLATFLGTIYTASMKTRQALTTTIIAAISNLILSLILIPVLSIWGVVISNMVSFIILYLVRIRSVNNIINLQVSFIAIIPSLILLVTSVYIYYTMNIYGQIFSIIIIGLATLYLNRSILFNLFNFITRIKITNK</sequence>
<dbReference type="RefSeq" id="WP_181340261.1">
    <property type="nucleotide sequence ID" value="NZ_JAAKDE010000022.1"/>
</dbReference>
<name>A0A8J6I3Y4_9FIRM</name>
<feature type="transmembrane region" description="Helical" evidence="6">
    <location>
        <begin position="210"/>
        <end position="233"/>
    </location>
</feature>
<comment type="caution">
    <text evidence="7">The sequence shown here is derived from an EMBL/GenBank/DDBJ whole genome shotgun (WGS) entry which is preliminary data.</text>
</comment>
<feature type="transmembrane region" description="Helical" evidence="6">
    <location>
        <begin position="112"/>
        <end position="130"/>
    </location>
</feature>
<dbReference type="InterPro" id="IPR002797">
    <property type="entry name" value="Polysacc_synth"/>
</dbReference>
<keyword evidence="5 6" id="KW-0472">Membrane</keyword>
<keyword evidence="8" id="KW-1185">Reference proteome</keyword>
<reference evidence="7" key="1">
    <citation type="submission" date="2020-06" db="EMBL/GenBank/DDBJ databases">
        <title>Novel chitinolytic bacterium.</title>
        <authorList>
            <person name="Ungkulpasvich U."/>
            <person name="Kosugi A."/>
            <person name="Uke A."/>
        </authorList>
    </citation>
    <scope>NUCLEOTIDE SEQUENCE</scope>
    <source>
        <strain evidence="7">UUS1-1</strain>
    </source>
</reference>
<dbReference type="PANTHER" id="PTHR30250:SF11">
    <property type="entry name" value="O-ANTIGEN TRANSPORTER-RELATED"/>
    <property type="match status" value="1"/>
</dbReference>
<keyword evidence="2" id="KW-1003">Cell membrane</keyword>
<keyword evidence="3 6" id="KW-0812">Transmembrane</keyword>
<feature type="transmembrane region" description="Helical" evidence="6">
    <location>
        <begin position="354"/>
        <end position="372"/>
    </location>
</feature>
<organism evidence="7 8">
    <name type="scientific">Capillibacterium thermochitinicola</name>
    <dbReference type="NCBI Taxonomy" id="2699427"/>
    <lineage>
        <taxon>Bacteria</taxon>
        <taxon>Bacillati</taxon>
        <taxon>Bacillota</taxon>
        <taxon>Capillibacterium</taxon>
    </lineage>
</organism>
<evidence type="ECO:0000256" key="1">
    <source>
        <dbReference type="ARBA" id="ARBA00004651"/>
    </source>
</evidence>
<feature type="transmembrane region" description="Helical" evidence="6">
    <location>
        <begin position="142"/>
        <end position="164"/>
    </location>
</feature>
<dbReference type="Proteomes" id="UP000657177">
    <property type="component" value="Unassembled WGS sequence"/>
</dbReference>
<feature type="transmembrane region" description="Helical" evidence="6">
    <location>
        <begin position="83"/>
        <end position="106"/>
    </location>
</feature>
<dbReference type="PANTHER" id="PTHR30250">
    <property type="entry name" value="PST FAMILY PREDICTED COLANIC ACID TRANSPORTER"/>
    <property type="match status" value="1"/>
</dbReference>